<dbReference type="InterPro" id="IPR050297">
    <property type="entry name" value="LipidA_mod_glycosyltrf_83"/>
</dbReference>
<organism evidence="9 10">
    <name type="scientific">Candidatus Nomurabacteria bacterium GW2011_GWA1_46_11</name>
    <dbReference type="NCBI Taxonomy" id="1618732"/>
    <lineage>
        <taxon>Bacteria</taxon>
        <taxon>Candidatus Nomuraibacteriota</taxon>
    </lineage>
</organism>
<sequence>MKRILSKWLATAVLVAILSLLVFFRWQIATVKIFDADEMNHLHAAWLMANGALPYRDFYVGYPPTFYLLLTPFTFFLPPSDFLPVLLRQVFFFIFLLTLLLFYKLARLALSREFSLIAMILLTTSVFFIEKGVEIRVDLLVILLWLLSAYLLITKHPRFFWAGLSSGLMASLTQKSIYGVAAVGFLALFVCWKSTTNKVLPRRTVSFIKTFSRFLLAAAIVPFGLLLYAANNDLIRYLPDYLVRYPLLLASNYQWDHPWYHLGFINNFTSYTYFYYFYKGSLLWLRVTQIVWVAAILFTSFWVLKHLIKIRSLTAQRVKFLFVLTPGLFFSVAYLLTISMKIPQYWLIPTPFVVLSLAFGLSELASLSKYLKRALLIAIILGFLPLTTELQRAWDGDIKNKNNFRQLSDISAVLNFTKPTDRGYDGTGSYLFRPDCYYFSLSLPQEIPSPIFRDLGESLAADKCDFILKGPFNHMIDWNTGVNQYVEKNFTPHPSAPDLLIKNR</sequence>
<dbReference type="AlphaFoldDB" id="A0A0G1QVY5"/>
<keyword evidence="6 8" id="KW-1133">Transmembrane helix</keyword>
<evidence type="ECO:0000256" key="8">
    <source>
        <dbReference type="SAM" id="Phobius"/>
    </source>
</evidence>
<comment type="caution">
    <text evidence="9">The sequence shown here is derived from an EMBL/GenBank/DDBJ whole genome shotgun (WGS) entry which is preliminary data.</text>
</comment>
<evidence type="ECO:0000256" key="3">
    <source>
        <dbReference type="ARBA" id="ARBA00022676"/>
    </source>
</evidence>
<evidence type="ECO:0000256" key="5">
    <source>
        <dbReference type="ARBA" id="ARBA00022692"/>
    </source>
</evidence>
<feature type="transmembrane region" description="Helical" evidence="8">
    <location>
        <begin position="213"/>
        <end position="230"/>
    </location>
</feature>
<feature type="transmembrane region" description="Helical" evidence="8">
    <location>
        <begin position="60"/>
        <end position="78"/>
    </location>
</feature>
<keyword evidence="4" id="KW-0808">Transferase</keyword>
<feature type="transmembrane region" description="Helical" evidence="8">
    <location>
        <begin position="320"/>
        <end position="338"/>
    </location>
</feature>
<dbReference type="Proteomes" id="UP000034107">
    <property type="component" value="Unassembled WGS sequence"/>
</dbReference>
<reference evidence="9 10" key="1">
    <citation type="journal article" date="2015" name="Nature">
        <title>rRNA introns, odd ribosomes, and small enigmatic genomes across a large radiation of phyla.</title>
        <authorList>
            <person name="Brown C.T."/>
            <person name="Hug L.A."/>
            <person name="Thomas B.C."/>
            <person name="Sharon I."/>
            <person name="Castelle C.J."/>
            <person name="Singh A."/>
            <person name="Wilkins M.J."/>
            <person name="Williams K.H."/>
            <person name="Banfield J.F."/>
        </authorList>
    </citation>
    <scope>NUCLEOTIDE SEQUENCE [LARGE SCALE GENOMIC DNA]</scope>
</reference>
<proteinExistence type="predicted"/>
<evidence type="ECO:0000256" key="6">
    <source>
        <dbReference type="ARBA" id="ARBA00022989"/>
    </source>
</evidence>
<gene>
    <name evidence="9" type="ORF">UX31_C0008G0025</name>
</gene>
<dbReference type="GO" id="GO:0016763">
    <property type="term" value="F:pentosyltransferase activity"/>
    <property type="evidence" value="ECO:0007669"/>
    <property type="project" value="TreeGrafter"/>
</dbReference>
<feature type="transmembrane region" description="Helical" evidence="8">
    <location>
        <begin position="109"/>
        <end position="128"/>
    </location>
</feature>
<evidence type="ECO:0000256" key="7">
    <source>
        <dbReference type="ARBA" id="ARBA00023136"/>
    </source>
</evidence>
<protein>
    <submittedName>
        <fullName evidence="9">Uncharacterized protein</fullName>
    </submittedName>
</protein>
<keyword evidence="7 8" id="KW-0472">Membrane</keyword>
<keyword evidence="5 8" id="KW-0812">Transmembrane</keyword>
<evidence type="ECO:0000256" key="1">
    <source>
        <dbReference type="ARBA" id="ARBA00004651"/>
    </source>
</evidence>
<dbReference type="PANTHER" id="PTHR33908:SF11">
    <property type="entry name" value="MEMBRANE PROTEIN"/>
    <property type="match status" value="1"/>
</dbReference>
<evidence type="ECO:0000256" key="2">
    <source>
        <dbReference type="ARBA" id="ARBA00022475"/>
    </source>
</evidence>
<keyword evidence="3" id="KW-0328">Glycosyltransferase</keyword>
<evidence type="ECO:0000313" key="10">
    <source>
        <dbReference type="Proteomes" id="UP000034107"/>
    </source>
</evidence>
<dbReference type="PANTHER" id="PTHR33908">
    <property type="entry name" value="MANNOSYLTRANSFERASE YKCB-RELATED"/>
    <property type="match status" value="1"/>
</dbReference>
<evidence type="ECO:0000256" key="4">
    <source>
        <dbReference type="ARBA" id="ARBA00022679"/>
    </source>
</evidence>
<feature type="transmembrane region" description="Helical" evidence="8">
    <location>
        <begin position="85"/>
        <end position="103"/>
    </location>
</feature>
<accession>A0A0G1QVY5</accession>
<dbReference type="GO" id="GO:0005886">
    <property type="term" value="C:plasma membrane"/>
    <property type="evidence" value="ECO:0007669"/>
    <property type="project" value="UniProtKB-SubCell"/>
</dbReference>
<dbReference type="GO" id="GO:0009103">
    <property type="term" value="P:lipopolysaccharide biosynthetic process"/>
    <property type="evidence" value="ECO:0007669"/>
    <property type="project" value="UniProtKB-ARBA"/>
</dbReference>
<feature type="transmembrane region" description="Helical" evidence="8">
    <location>
        <begin position="283"/>
        <end position="308"/>
    </location>
</feature>
<feature type="transmembrane region" description="Helical" evidence="8">
    <location>
        <begin position="135"/>
        <end position="153"/>
    </location>
</feature>
<dbReference type="EMBL" id="LCLS01000008">
    <property type="protein sequence ID" value="KKU21983.1"/>
    <property type="molecule type" value="Genomic_DNA"/>
</dbReference>
<feature type="transmembrane region" description="Helical" evidence="8">
    <location>
        <begin position="173"/>
        <end position="192"/>
    </location>
</feature>
<comment type="subcellular location">
    <subcellularLocation>
        <location evidence="1">Cell membrane</location>
        <topology evidence="1">Multi-pass membrane protein</topology>
    </subcellularLocation>
</comment>
<evidence type="ECO:0000313" key="9">
    <source>
        <dbReference type="EMBL" id="KKU21983.1"/>
    </source>
</evidence>
<name>A0A0G1QVY5_9BACT</name>
<feature type="transmembrane region" description="Helical" evidence="8">
    <location>
        <begin position="344"/>
        <end position="362"/>
    </location>
</feature>
<keyword evidence="2" id="KW-1003">Cell membrane</keyword>